<sequence length="166" mass="18156">MMTTIELPPISSFVFKDDSITFPPIAETESGRLPGLSSLGLAGPSAQGTCFESTEVRELTSGSCLGLTLGEPAHPTERDNKALACTSVSMPEDQHTPRQNARSNDFDAVRDHEAKKVEDDVWRELDDENLHMWLIDGIFESLDAADREGLTLIDHVIVFTSTLAPN</sequence>
<name>A0A1Y2IDC0_TRAC3</name>
<accession>A0A1Y2IDC0</accession>
<dbReference type="AlphaFoldDB" id="A0A1Y2IDC0"/>
<organism evidence="1 2">
    <name type="scientific">Trametes coccinea (strain BRFM310)</name>
    <name type="common">Pycnoporus coccineus</name>
    <dbReference type="NCBI Taxonomy" id="1353009"/>
    <lineage>
        <taxon>Eukaryota</taxon>
        <taxon>Fungi</taxon>
        <taxon>Dikarya</taxon>
        <taxon>Basidiomycota</taxon>
        <taxon>Agaricomycotina</taxon>
        <taxon>Agaricomycetes</taxon>
        <taxon>Polyporales</taxon>
        <taxon>Polyporaceae</taxon>
        <taxon>Trametes</taxon>
    </lineage>
</organism>
<dbReference type="OrthoDB" id="10623248at2759"/>
<reference evidence="1 2" key="1">
    <citation type="journal article" date="2015" name="Biotechnol. Biofuels">
        <title>Enhanced degradation of softwood versus hardwood by the white-rot fungus Pycnoporus coccineus.</title>
        <authorList>
            <person name="Couturier M."/>
            <person name="Navarro D."/>
            <person name="Chevret D."/>
            <person name="Henrissat B."/>
            <person name="Piumi F."/>
            <person name="Ruiz-Duenas F.J."/>
            <person name="Martinez A.T."/>
            <person name="Grigoriev I.V."/>
            <person name="Riley R."/>
            <person name="Lipzen A."/>
            <person name="Berrin J.G."/>
            <person name="Master E.R."/>
            <person name="Rosso M.N."/>
        </authorList>
    </citation>
    <scope>NUCLEOTIDE SEQUENCE [LARGE SCALE GENOMIC DNA]</scope>
    <source>
        <strain evidence="1 2">BRFM310</strain>
    </source>
</reference>
<keyword evidence="2" id="KW-1185">Reference proteome</keyword>
<proteinExistence type="predicted"/>
<evidence type="ECO:0000313" key="2">
    <source>
        <dbReference type="Proteomes" id="UP000193067"/>
    </source>
</evidence>
<gene>
    <name evidence="1" type="ORF">PYCCODRAFT_996085</name>
</gene>
<dbReference type="EMBL" id="KZ084138">
    <property type="protein sequence ID" value="OSC98390.1"/>
    <property type="molecule type" value="Genomic_DNA"/>
</dbReference>
<protein>
    <submittedName>
        <fullName evidence="1">Uncharacterized protein</fullName>
    </submittedName>
</protein>
<evidence type="ECO:0000313" key="1">
    <source>
        <dbReference type="EMBL" id="OSC98390.1"/>
    </source>
</evidence>
<dbReference type="Proteomes" id="UP000193067">
    <property type="component" value="Unassembled WGS sequence"/>
</dbReference>